<name>A0A4S8PVV0_9ACTN</name>
<gene>
    <name evidence="1" type="ORF">FAB82_22760</name>
</gene>
<evidence type="ECO:0000313" key="1">
    <source>
        <dbReference type="EMBL" id="THV35700.1"/>
    </source>
</evidence>
<dbReference type="EMBL" id="STGY01000073">
    <property type="protein sequence ID" value="THV35700.1"/>
    <property type="molecule type" value="Genomic_DNA"/>
</dbReference>
<accession>A0A4S8PVV0</accession>
<dbReference type="Proteomes" id="UP000308760">
    <property type="component" value="Unassembled WGS sequence"/>
</dbReference>
<evidence type="ECO:0000313" key="2">
    <source>
        <dbReference type="Proteomes" id="UP000308760"/>
    </source>
</evidence>
<protein>
    <submittedName>
        <fullName evidence="1">Uncharacterized protein</fullName>
    </submittedName>
</protein>
<dbReference type="RefSeq" id="WP_136536857.1">
    <property type="nucleotide sequence ID" value="NZ_STGY01000073.1"/>
</dbReference>
<keyword evidence="2" id="KW-1185">Reference proteome</keyword>
<organism evidence="1 2">
    <name type="scientific">Glycomyces buryatensis</name>
    <dbReference type="NCBI Taxonomy" id="2570927"/>
    <lineage>
        <taxon>Bacteria</taxon>
        <taxon>Bacillati</taxon>
        <taxon>Actinomycetota</taxon>
        <taxon>Actinomycetes</taxon>
        <taxon>Glycomycetales</taxon>
        <taxon>Glycomycetaceae</taxon>
        <taxon>Glycomyces</taxon>
    </lineage>
</organism>
<reference evidence="2" key="1">
    <citation type="submission" date="2019-04" db="EMBL/GenBank/DDBJ databases">
        <title>Nocardioides xinjiangensis sp. nov.</title>
        <authorList>
            <person name="Liu S."/>
        </authorList>
    </citation>
    <scope>NUCLEOTIDE SEQUENCE [LARGE SCALE GENOMIC DNA]</scope>
    <source>
        <strain evidence="2">18</strain>
    </source>
</reference>
<reference evidence="1 2" key="2">
    <citation type="submission" date="2019-05" db="EMBL/GenBank/DDBJ databases">
        <title>Glycomyces buryatensis sp. nov.</title>
        <authorList>
            <person name="Nikitina E."/>
        </authorList>
    </citation>
    <scope>NUCLEOTIDE SEQUENCE [LARGE SCALE GENOMIC DNA]</scope>
    <source>
        <strain evidence="1 2">18</strain>
    </source>
</reference>
<sequence length="97" mass="10706">MSAQPISFDMSQVGGSHLVSVWATPVRPVGRIWGFSVTGTDRTGREYWLGSVVIGRRRVRPAWVRAVESLLAPSARAALVNSIANAFHQLMEEKVWS</sequence>
<comment type="caution">
    <text evidence="1">The sequence shown here is derived from an EMBL/GenBank/DDBJ whole genome shotgun (WGS) entry which is preliminary data.</text>
</comment>
<proteinExistence type="predicted"/>
<dbReference type="AlphaFoldDB" id="A0A4S8PVV0"/>